<keyword evidence="3" id="KW-1185">Reference proteome</keyword>
<protein>
    <recommendedName>
        <fullName evidence="4">Reverse transcriptase domain-containing protein</fullName>
    </recommendedName>
</protein>
<organism evidence="2 3">
    <name type="scientific">Ancylostoma ceylanicum</name>
    <dbReference type="NCBI Taxonomy" id="53326"/>
    <lineage>
        <taxon>Eukaryota</taxon>
        <taxon>Metazoa</taxon>
        <taxon>Ecdysozoa</taxon>
        <taxon>Nematoda</taxon>
        <taxon>Chromadorea</taxon>
        <taxon>Rhabditida</taxon>
        <taxon>Rhabditina</taxon>
        <taxon>Rhabditomorpha</taxon>
        <taxon>Strongyloidea</taxon>
        <taxon>Ancylostomatidae</taxon>
        <taxon>Ancylostomatinae</taxon>
        <taxon>Ancylostoma</taxon>
    </lineage>
</organism>
<dbReference type="AlphaFoldDB" id="A0A016SZN9"/>
<gene>
    <name evidence="2" type="primary">Acey_s0155.g3082</name>
    <name evidence="2" type="ORF">Y032_0155g3082</name>
</gene>
<dbReference type="STRING" id="53326.A0A016SZN9"/>
<evidence type="ECO:0000313" key="3">
    <source>
        <dbReference type="Proteomes" id="UP000024635"/>
    </source>
</evidence>
<evidence type="ECO:0008006" key="4">
    <source>
        <dbReference type="Google" id="ProtNLM"/>
    </source>
</evidence>
<proteinExistence type="predicted"/>
<feature type="region of interest" description="Disordered" evidence="1">
    <location>
        <begin position="1"/>
        <end position="30"/>
    </location>
</feature>
<dbReference type="Proteomes" id="UP000024635">
    <property type="component" value="Unassembled WGS sequence"/>
</dbReference>
<reference evidence="3" key="1">
    <citation type="journal article" date="2015" name="Nat. Genet.">
        <title>The genome and transcriptome of the zoonotic hookworm Ancylostoma ceylanicum identify infection-specific gene families.</title>
        <authorList>
            <person name="Schwarz E.M."/>
            <person name="Hu Y."/>
            <person name="Antoshechkin I."/>
            <person name="Miller M.M."/>
            <person name="Sternberg P.W."/>
            <person name="Aroian R.V."/>
        </authorList>
    </citation>
    <scope>NUCLEOTIDE SEQUENCE</scope>
    <source>
        <strain evidence="3">HY135</strain>
    </source>
</reference>
<sequence length="184" mass="21405">MSWEEHLQARRRSKKSLGGGMMRCRRQLQEDRKKSEYKRWMRTRRIEDQDAYLVAKREAKKCVAIAKPQYYKELYDALNTSEGEKLLYRLMKARHRSTTMVTGHLGITKTANGNILRGPNAVMERWGQYFEQTFNEEFPHPPIPFVKSVQAPVLPVAPVEVSEAIRRMKPNKATGPDDIPTGNW</sequence>
<name>A0A016SZN9_9BILA</name>
<comment type="caution">
    <text evidence="2">The sequence shown here is derived from an EMBL/GenBank/DDBJ whole genome shotgun (WGS) entry which is preliminary data.</text>
</comment>
<dbReference type="OrthoDB" id="418748at2759"/>
<accession>A0A016SZN9</accession>
<evidence type="ECO:0000256" key="1">
    <source>
        <dbReference type="SAM" id="MobiDB-lite"/>
    </source>
</evidence>
<dbReference type="EMBL" id="JARK01001491">
    <property type="protein sequence ID" value="EYB95902.1"/>
    <property type="molecule type" value="Genomic_DNA"/>
</dbReference>
<evidence type="ECO:0000313" key="2">
    <source>
        <dbReference type="EMBL" id="EYB95902.1"/>
    </source>
</evidence>